<evidence type="ECO:0000313" key="6">
    <source>
        <dbReference type="EMBL" id="QTB65636.1"/>
    </source>
</evidence>
<evidence type="ECO:0000256" key="4">
    <source>
        <dbReference type="ARBA" id="ARBA00023136"/>
    </source>
</evidence>
<feature type="transmembrane region" description="Helical" evidence="5">
    <location>
        <begin position="60"/>
        <end position="79"/>
    </location>
</feature>
<keyword evidence="3 5" id="KW-1133">Transmembrane helix</keyword>
<dbReference type="AlphaFoldDB" id="A0A8A4EBP1"/>
<organism evidence="6">
    <name type="scientific">Burkholderia pseudomallei</name>
    <name type="common">Pseudomonas pseudomallei</name>
    <dbReference type="NCBI Taxonomy" id="28450"/>
    <lineage>
        <taxon>Bacteria</taxon>
        <taxon>Pseudomonadati</taxon>
        <taxon>Pseudomonadota</taxon>
        <taxon>Betaproteobacteria</taxon>
        <taxon>Burkholderiales</taxon>
        <taxon>Burkholderiaceae</taxon>
        <taxon>Burkholderia</taxon>
        <taxon>pseudomallei group</taxon>
    </lineage>
</organism>
<dbReference type="InterPro" id="IPR001046">
    <property type="entry name" value="NRAMP_fam"/>
</dbReference>
<dbReference type="Pfam" id="PF01566">
    <property type="entry name" value="Nramp"/>
    <property type="match status" value="1"/>
</dbReference>
<keyword evidence="4 5" id="KW-0472">Membrane</keyword>
<proteinExistence type="predicted"/>
<reference evidence="6" key="1">
    <citation type="submission" date="2021-03" db="EMBL/GenBank/DDBJ databases">
        <title>Complete genome of Burkholderia pseudomallei_VBP364.</title>
        <authorList>
            <person name="Balaji V."/>
            <person name="Yamuna B."/>
            <person name="Monisha P."/>
        </authorList>
    </citation>
    <scope>NUCLEOTIDE SEQUENCE</scope>
    <source>
        <strain evidence="6">VBP364</strain>
    </source>
</reference>
<keyword evidence="2 5" id="KW-0812">Transmembrane</keyword>
<evidence type="ECO:0000256" key="2">
    <source>
        <dbReference type="ARBA" id="ARBA00022692"/>
    </source>
</evidence>
<feature type="transmembrane region" description="Helical" evidence="5">
    <location>
        <begin position="28"/>
        <end position="48"/>
    </location>
</feature>
<name>A0A8A4EBP1_BURPE</name>
<sequence>MAAALETVAGPQAARVLFGAGVPGASRGAAIVCSLSLAWGFGEVAGYARALDGKPTRAPWFYGTHVASVASGAAIVWIAPDLVSLNVAAQGIHAAMLPLVAGLLVAPAAIALPPARRARGAYLGIVSAVAAAVSVAGIAGAASGRMP</sequence>
<evidence type="ECO:0000256" key="1">
    <source>
        <dbReference type="ARBA" id="ARBA00004141"/>
    </source>
</evidence>
<evidence type="ECO:0000256" key="3">
    <source>
        <dbReference type="ARBA" id="ARBA00022989"/>
    </source>
</evidence>
<accession>A0A8A4EBP1</accession>
<feature type="transmembrane region" description="Helical" evidence="5">
    <location>
        <begin position="121"/>
        <end position="142"/>
    </location>
</feature>
<feature type="transmembrane region" description="Helical" evidence="5">
    <location>
        <begin position="91"/>
        <end position="112"/>
    </location>
</feature>
<dbReference type="EMBL" id="CP071754">
    <property type="protein sequence ID" value="QTB65636.1"/>
    <property type="molecule type" value="Genomic_DNA"/>
</dbReference>
<gene>
    <name evidence="6" type="ORF">J3D99_27780</name>
</gene>
<evidence type="ECO:0000256" key="5">
    <source>
        <dbReference type="SAM" id="Phobius"/>
    </source>
</evidence>
<protein>
    <submittedName>
        <fullName evidence="6">Divalent metal cation transporter</fullName>
    </submittedName>
</protein>
<comment type="subcellular location">
    <subcellularLocation>
        <location evidence="1">Membrane</location>
        <topology evidence="1">Multi-pass membrane protein</topology>
    </subcellularLocation>
</comment>